<protein>
    <submittedName>
        <fullName evidence="1">Uncharacterized protein</fullName>
    </submittedName>
</protein>
<dbReference type="Proteomes" id="UP001319080">
    <property type="component" value="Unassembled WGS sequence"/>
</dbReference>
<sequence length="69" mass="8138">MYKYVDFFTQKGYQNWDKIPGSTRKAMEFYEKLTCFLPRFNNTNSSWRVPCVITAIDKAVTNTERQSGD</sequence>
<accession>A0AAP2E1C9</accession>
<reference evidence="1 2" key="1">
    <citation type="submission" date="2021-05" db="EMBL/GenBank/DDBJ databases">
        <title>A Polyphasic approach of four new species of the genus Ohtaekwangia: Ohtaekwangia histidinii sp. nov., Ohtaekwangia cretensis sp. nov., Ohtaekwangia indiensis sp. nov., Ohtaekwangia reichenbachii sp. nov. from diverse environment.</title>
        <authorList>
            <person name="Octaviana S."/>
        </authorList>
    </citation>
    <scope>NUCLEOTIDE SEQUENCE [LARGE SCALE GENOMIC DNA]</scope>
    <source>
        <strain evidence="1 2">PWU5</strain>
    </source>
</reference>
<feature type="non-terminal residue" evidence="1">
    <location>
        <position position="1"/>
    </location>
</feature>
<comment type="caution">
    <text evidence="1">The sequence shown here is derived from an EMBL/GenBank/DDBJ whole genome shotgun (WGS) entry which is preliminary data.</text>
</comment>
<organism evidence="1 2">
    <name type="scientific">Dawidia cretensis</name>
    <dbReference type="NCBI Taxonomy" id="2782350"/>
    <lineage>
        <taxon>Bacteria</taxon>
        <taxon>Pseudomonadati</taxon>
        <taxon>Bacteroidota</taxon>
        <taxon>Cytophagia</taxon>
        <taxon>Cytophagales</taxon>
        <taxon>Chryseotaleaceae</taxon>
        <taxon>Dawidia</taxon>
    </lineage>
</organism>
<gene>
    <name evidence="1" type="ORF">KK062_16500</name>
</gene>
<dbReference type="AlphaFoldDB" id="A0AAP2E1C9"/>
<dbReference type="RefSeq" id="WP_254085423.1">
    <property type="nucleotide sequence ID" value="NZ_JAHESE010000016.1"/>
</dbReference>
<evidence type="ECO:0000313" key="1">
    <source>
        <dbReference type="EMBL" id="MBT1709847.1"/>
    </source>
</evidence>
<dbReference type="EMBL" id="JAHESE010000016">
    <property type="protein sequence ID" value="MBT1709847.1"/>
    <property type="molecule type" value="Genomic_DNA"/>
</dbReference>
<evidence type="ECO:0000313" key="2">
    <source>
        <dbReference type="Proteomes" id="UP001319080"/>
    </source>
</evidence>
<proteinExistence type="predicted"/>
<name>A0AAP2E1C9_9BACT</name>
<keyword evidence="2" id="KW-1185">Reference proteome</keyword>